<keyword evidence="2" id="KW-1185">Reference proteome</keyword>
<gene>
    <name evidence="1" type="ORF">FNH06_00850</name>
</gene>
<dbReference type="EMBL" id="VJZA01000001">
    <property type="protein sequence ID" value="TVT26008.1"/>
    <property type="molecule type" value="Genomic_DNA"/>
</dbReference>
<comment type="caution">
    <text evidence="1">The sequence shown here is derived from an EMBL/GenBank/DDBJ whole genome shotgun (WGS) entry which is preliminary data.</text>
</comment>
<evidence type="ECO:0000313" key="1">
    <source>
        <dbReference type="EMBL" id="TVT26008.1"/>
    </source>
</evidence>
<dbReference type="Proteomes" id="UP000318578">
    <property type="component" value="Unassembled WGS sequence"/>
</dbReference>
<name>A0A558AP39_9PSEU</name>
<evidence type="ECO:0000313" key="2">
    <source>
        <dbReference type="Proteomes" id="UP000318578"/>
    </source>
</evidence>
<dbReference type="OrthoDB" id="7478453at2"/>
<sequence>MELKPGTRLRSQVDATEIIVVRPPTAEVELSCGGHPMIDAKAEAAPGLTADPAATGGTELGKRYTDGEAALEVLVTKPGTSSLAAAGSPLVLKEAKPLPASD</sequence>
<proteinExistence type="predicted"/>
<protein>
    <submittedName>
        <fullName evidence="1">Uncharacterized protein</fullName>
    </submittedName>
</protein>
<accession>A0A558AP39</accession>
<reference evidence="1 2" key="1">
    <citation type="submission" date="2019-07" db="EMBL/GenBank/DDBJ databases">
        <title>New species of Amycolatopsis and Streptomyces.</title>
        <authorList>
            <person name="Duangmal K."/>
            <person name="Teo W.F.A."/>
            <person name="Lipun K."/>
        </authorList>
    </citation>
    <scope>NUCLEOTIDE SEQUENCE [LARGE SCALE GENOMIC DNA]</scope>
    <source>
        <strain evidence="1 2">JCM 30562</strain>
    </source>
</reference>
<organism evidence="1 2">
    <name type="scientific">Amycolatopsis acidiphila</name>
    <dbReference type="NCBI Taxonomy" id="715473"/>
    <lineage>
        <taxon>Bacteria</taxon>
        <taxon>Bacillati</taxon>
        <taxon>Actinomycetota</taxon>
        <taxon>Actinomycetes</taxon>
        <taxon>Pseudonocardiales</taxon>
        <taxon>Pseudonocardiaceae</taxon>
        <taxon>Amycolatopsis</taxon>
    </lineage>
</organism>
<dbReference type="RefSeq" id="WP_144632040.1">
    <property type="nucleotide sequence ID" value="NZ_BNAX01000008.1"/>
</dbReference>
<dbReference type="AlphaFoldDB" id="A0A558AP39"/>